<comment type="similarity">
    <text evidence="2">Belongs to the LOG family.</text>
</comment>
<dbReference type="Proteomes" id="UP000503096">
    <property type="component" value="Chromosome"/>
</dbReference>
<dbReference type="PANTHER" id="PTHR43393:SF2">
    <property type="entry name" value="CYTOKININ RIBOSIDE 5'-MONOPHOSPHATE PHOSPHORIBOHYDROLASE"/>
    <property type="match status" value="1"/>
</dbReference>
<dbReference type="Pfam" id="PF03641">
    <property type="entry name" value="Lysine_decarbox"/>
    <property type="match status" value="1"/>
</dbReference>
<proteinExistence type="inferred from homology"/>
<dbReference type="InterPro" id="IPR031100">
    <property type="entry name" value="LOG_fam"/>
</dbReference>
<dbReference type="EC" id="3.2.2.n1" evidence="2"/>
<dbReference type="GO" id="GO:0009691">
    <property type="term" value="P:cytokinin biosynthetic process"/>
    <property type="evidence" value="ECO:0007669"/>
    <property type="project" value="UniProtKB-UniRule"/>
</dbReference>
<keyword evidence="2" id="KW-0203">Cytokinin biosynthesis</keyword>
<dbReference type="NCBIfam" id="TIGR00730">
    <property type="entry name" value="Rossman fold protein, TIGR00730 family"/>
    <property type="match status" value="1"/>
</dbReference>
<accession>A0A6M4H224</accession>
<evidence type="ECO:0000256" key="1">
    <source>
        <dbReference type="ARBA" id="ARBA00000274"/>
    </source>
</evidence>
<gene>
    <name evidence="3" type="ORF">DSM104440_00175</name>
</gene>
<dbReference type="SUPFAM" id="SSF102405">
    <property type="entry name" value="MCP/YpsA-like"/>
    <property type="match status" value="1"/>
</dbReference>
<dbReference type="RefSeq" id="WP_171159891.1">
    <property type="nucleotide sequence ID" value="NZ_CP053073.1"/>
</dbReference>
<dbReference type="PANTHER" id="PTHR43393">
    <property type="entry name" value="CYTOKININ RIBOSIDE 5'-MONOPHOSPHATE PHOSPHORIBOHYDROLASE"/>
    <property type="match status" value="1"/>
</dbReference>
<name>A0A6M4H224_9PROT</name>
<evidence type="ECO:0000313" key="4">
    <source>
        <dbReference type="Proteomes" id="UP000503096"/>
    </source>
</evidence>
<dbReference type="Gene3D" id="3.40.50.450">
    <property type="match status" value="1"/>
</dbReference>
<evidence type="ECO:0000313" key="3">
    <source>
        <dbReference type="EMBL" id="QJR13392.1"/>
    </source>
</evidence>
<sequence length="241" mass="26645">MYHKVPKPSDPQLVQRSQNSAREAWRMFEIIAEFVTATERLQAIQPAVAIFGSARTTPDHPYYVLTEDIARKLSDAGFSVISGGGPGIMEAANKGAFDGPSPSVGLNIQLAHEQGANAYQDVGHTFQHFFARKVMFVKLSAAFVMMPGGFGTLDELSEVMTLMQTGKIRKVPLILVHSPFWKGFLDWFDNTLVKEGMVSASDRELFCLCDDAQSVVDTIFAHYQRRGFTPSPAEREAELAL</sequence>
<dbReference type="InParanoid" id="A0A6M4H224"/>
<comment type="catalytic activity">
    <reaction evidence="1">
        <text>AMP + H2O = D-ribose 5-phosphate + adenine</text>
        <dbReference type="Rhea" id="RHEA:20129"/>
        <dbReference type="ChEBI" id="CHEBI:15377"/>
        <dbReference type="ChEBI" id="CHEBI:16708"/>
        <dbReference type="ChEBI" id="CHEBI:78346"/>
        <dbReference type="ChEBI" id="CHEBI:456215"/>
        <dbReference type="EC" id="3.2.2.4"/>
    </reaction>
</comment>
<dbReference type="GO" id="GO:0005829">
    <property type="term" value="C:cytosol"/>
    <property type="evidence" value="ECO:0007669"/>
    <property type="project" value="TreeGrafter"/>
</dbReference>
<organism evidence="3 4">
    <name type="scientific">Usitatibacter palustris</name>
    <dbReference type="NCBI Taxonomy" id="2732487"/>
    <lineage>
        <taxon>Bacteria</taxon>
        <taxon>Pseudomonadati</taxon>
        <taxon>Pseudomonadota</taxon>
        <taxon>Betaproteobacteria</taxon>
        <taxon>Nitrosomonadales</taxon>
        <taxon>Usitatibacteraceae</taxon>
        <taxon>Usitatibacter</taxon>
    </lineage>
</organism>
<dbReference type="GO" id="GO:0008714">
    <property type="term" value="F:AMP nucleosidase activity"/>
    <property type="evidence" value="ECO:0007669"/>
    <property type="project" value="UniProtKB-EC"/>
</dbReference>
<dbReference type="EMBL" id="CP053073">
    <property type="protein sequence ID" value="QJR13392.1"/>
    <property type="molecule type" value="Genomic_DNA"/>
</dbReference>
<evidence type="ECO:0000256" key="2">
    <source>
        <dbReference type="RuleBase" id="RU363015"/>
    </source>
</evidence>
<keyword evidence="2" id="KW-0378">Hydrolase</keyword>
<dbReference type="KEGG" id="upl:DSM104440_00175"/>
<keyword evidence="4" id="KW-1185">Reference proteome</keyword>
<reference evidence="3 4" key="1">
    <citation type="submission" date="2020-04" db="EMBL/GenBank/DDBJ databases">
        <title>Usitatibacter rugosus gen. nov., sp. nov. and Usitatibacter palustris sp. nov., novel members of Usitatibacteraceae fam. nov. within the order Nitrosomonadales isolated from soil.</title>
        <authorList>
            <person name="Huber K.J."/>
            <person name="Neumann-Schaal M."/>
            <person name="Geppert A."/>
            <person name="Luckner M."/>
            <person name="Wanner G."/>
            <person name="Overmann J."/>
        </authorList>
    </citation>
    <scope>NUCLEOTIDE SEQUENCE [LARGE SCALE GENOMIC DNA]</scope>
    <source>
        <strain evidence="3 4">Swamp67</strain>
    </source>
</reference>
<dbReference type="InterPro" id="IPR005269">
    <property type="entry name" value="LOG"/>
</dbReference>
<protein>
    <recommendedName>
        <fullName evidence="2">Cytokinin riboside 5'-monophosphate phosphoribohydrolase</fullName>
        <ecNumber evidence="2">3.2.2.n1</ecNumber>
    </recommendedName>
</protein>
<dbReference type="AlphaFoldDB" id="A0A6M4H224"/>
<dbReference type="InterPro" id="IPR052341">
    <property type="entry name" value="LOG_family_nucleotidases"/>
</dbReference>